<dbReference type="CDD" id="cd04765">
    <property type="entry name" value="HTH_MlrA-like_sg2"/>
    <property type="match status" value="1"/>
</dbReference>
<proteinExistence type="predicted"/>
<evidence type="ECO:0000256" key="1">
    <source>
        <dbReference type="ARBA" id="ARBA00023125"/>
    </source>
</evidence>
<evidence type="ECO:0000313" key="3">
    <source>
        <dbReference type="EMBL" id="MBZ0159693.1"/>
    </source>
</evidence>
<dbReference type="InterPro" id="IPR047057">
    <property type="entry name" value="MerR_fam"/>
</dbReference>
<name>A0AAJ1AHF8_9BACT</name>
<dbReference type="PANTHER" id="PTHR30204:SF15">
    <property type="entry name" value="BLL5018 PROTEIN"/>
    <property type="match status" value="1"/>
</dbReference>
<dbReference type="SUPFAM" id="SSF46955">
    <property type="entry name" value="Putative DNA-binding domain"/>
    <property type="match status" value="1"/>
</dbReference>
<reference evidence="3 4" key="1">
    <citation type="journal article" date="2021" name="bioRxiv">
        <title>Unraveling nitrogen, sulfur and carbon metabolic pathways and microbial community transcriptional responses to substrate deprivation and toxicity stresses in a bioreactor mimicking anoxic brackish coastal sediment conditions.</title>
        <authorList>
            <person name="Martins P.D."/>
            <person name="Echeveste M.J."/>
            <person name="Arshad A."/>
            <person name="Kurth J."/>
            <person name="Ouboter H."/>
            <person name="Jetten M.S.M."/>
            <person name="Welte C.U."/>
        </authorList>
    </citation>
    <scope>NUCLEOTIDE SEQUENCE [LARGE SCALE GENOMIC DNA]</scope>
    <source>
        <strain evidence="3">MAG_38</strain>
    </source>
</reference>
<dbReference type="GO" id="GO:0003677">
    <property type="term" value="F:DNA binding"/>
    <property type="evidence" value="ECO:0007669"/>
    <property type="project" value="UniProtKB-KW"/>
</dbReference>
<dbReference type="Pfam" id="PF13411">
    <property type="entry name" value="MerR_1"/>
    <property type="match status" value="1"/>
</dbReference>
<protein>
    <submittedName>
        <fullName evidence="3">MerR family transcriptional regulator</fullName>
    </submittedName>
</protein>
<feature type="domain" description="HTH merR-type" evidence="2">
    <location>
        <begin position="35"/>
        <end position="105"/>
    </location>
</feature>
<gene>
    <name evidence="3" type="ORF">K8G79_06115</name>
</gene>
<sequence>MPAGARTRSVKAKPRALQRLLPGLDSGPEIPEKLYFKIGEVAELAGVQPYILRYWETQFPTLRPTKSPRGQRLYRRNDVMAVFRIKELLYQKRFTIAGARRHMAVEQGPFPPTVSDAIRLVKEELKHIASLLRAQSP</sequence>
<dbReference type="AlphaFoldDB" id="A0AAJ1AHF8"/>
<dbReference type="PROSITE" id="PS50937">
    <property type="entry name" value="HTH_MERR_2"/>
    <property type="match status" value="1"/>
</dbReference>
<dbReference type="PANTHER" id="PTHR30204">
    <property type="entry name" value="REDOX-CYCLING DRUG-SENSING TRANSCRIPTIONAL ACTIVATOR SOXR"/>
    <property type="match status" value="1"/>
</dbReference>
<dbReference type="GO" id="GO:0003700">
    <property type="term" value="F:DNA-binding transcription factor activity"/>
    <property type="evidence" value="ECO:0007669"/>
    <property type="project" value="InterPro"/>
</dbReference>
<accession>A0AAJ1AHF8</accession>
<dbReference type="EMBL" id="JAIOIU010000071">
    <property type="protein sequence ID" value="MBZ0159693.1"/>
    <property type="molecule type" value="Genomic_DNA"/>
</dbReference>
<dbReference type="SMART" id="SM00422">
    <property type="entry name" value="HTH_MERR"/>
    <property type="match status" value="1"/>
</dbReference>
<evidence type="ECO:0000313" key="4">
    <source>
        <dbReference type="Proteomes" id="UP001197609"/>
    </source>
</evidence>
<dbReference type="InterPro" id="IPR000551">
    <property type="entry name" value="MerR-type_HTH_dom"/>
</dbReference>
<keyword evidence="1" id="KW-0238">DNA-binding</keyword>
<comment type="caution">
    <text evidence="3">The sequence shown here is derived from an EMBL/GenBank/DDBJ whole genome shotgun (WGS) entry which is preliminary data.</text>
</comment>
<dbReference type="Proteomes" id="UP001197609">
    <property type="component" value="Unassembled WGS sequence"/>
</dbReference>
<evidence type="ECO:0000259" key="2">
    <source>
        <dbReference type="PROSITE" id="PS50937"/>
    </source>
</evidence>
<organism evidence="3 4">
    <name type="scientific">Candidatus Methylomirabilis tolerans</name>
    <dbReference type="NCBI Taxonomy" id="3123416"/>
    <lineage>
        <taxon>Bacteria</taxon>
        <taxon>Candidatus Methylomirabilota</taxon>
        <taxon>Candidatus Methylomirabilia</taxon>
        <taxon>Candidatus Methylomirabilales</taxon>
        <taxon>Candidatus Methylomirabilaceae</taxon>
        <taxon>Candidatus Methylomirabilis</taxon>
    </lineage>
</organism>
<dbReference type="Gene3D" id="1.10.1660.10">
    <property type="match status" value="1"/>
</dbReference>
<dbReference type="InterPro" id="IPR009061">
    <property type="entry name" value="DNA-bd_dom_put_sf"/>
</dbReference>